<feature type="chain" id="PRO_5015148608" evidence="1">
    <location>
        <begin position="28"/>
        <end position="146"/>
    </location>
</feature>
<dbReference type="OrthoDB" id="7876829at2"/>
<accession>A0A2P8FHZ4</accession>
<proteinExistence type="predicted"/>
<dbReference type="Proteomes" id="UP000240418">
    <property type="component" value="Unassembled WGS sequence"/>
</dbReference>
<dbReference type="EMBL" id="PYGJ01000002">
    <property type="protein sequence ID" value="PSL21337.1"/>
    <property type="molecule type" value="Genomic_DNA"/>
</dbReference>
<organism evidence="2 3">
    <name type="scientific">Shimia abyssi</name>
    <dbReference type="NCBI Taxonomy" id="1662395"/>
    <lineage>
        <taxon>Bacteria</taxon>
        <taxon>Pseudomonadati</taxon>
        <taxon>Pseudomonadota</taxon>
        <taxon>Alphaproteobacteria</taxon>
        <taxon>Rhodobacterales</taxon>
        <taxon>Roseobacteraceae</taxon>
    </lineage>
</organism>
<dbReference type="RefSeq" id="WP_133169916.1">
    <property type="nucleotide sequence ID" value="NZ_PYGJ01000002.1"/>
</dbReference>
<gene>
    <name evidence="2" type="ORF">CLV88_102457</name>
</gene>
<feature type="signal peptide" evidence="1">
    <location>
        <begin position="1"/>
        <end position="27"/>
    </location>
</feature>
<keyword evidence="3" id="KW-1185">Reference proteome</keyword>
<protein>
    <submittedName>
        <fullName evidence="2">Uncharacterized protein</fullName>
    </submittedName>
</protein>
<keyword evidence="1" id="KW-0732">Signal</keyword>
<evidence type="ECO:0000313" key="2">
    <source>
        <dbReference type="EMBL" id="PSL21337.1"/>
    </source>
</evidence>
<evidence type="ECO:0000313" key="3">
    <source>
        <dbReference type="Proteomes" id="UP000240418"/>
    </source>
</evidence>
<sequence length="146" mass="16338">MQTRTFIAAILSTAMAITGFSASSAHALSEDDIAKILIGATALFIVGKAIDDHNNKDDYVARPTIPVKKPNPHRRQQVLPRNCKRDFVTARGKQIRGFGTRCLERERYSIRHLPQDCRRKVNTRRGVGTVYKVGCLRRSGYNVGGR</sequence>
<name>A0A2P8FHZ4_9RHOB</name>
<reference evidence="2 3" key="1">
    <citation type="submission" date="2018-03" db="EMBL/GenBank/DDBJ databases">
        <title>Genomic Encyclopedia of Archaeal and Bacterial Type Strains, Phase II (KMG-II): from individual species to whole genera.</title>
        <authorList>
            <person name="Goeker M."/>
        </authorList>
    </citation>
    <scope>NUCLEOTIDE SEQUENCE [LARGE SCALE GENOMIC DNA]</scope>
    <source>
        <strain evidence="2 3">DSM 100673</strain>
    </source>
</reference>
<comment type="caution">
    <text evidence="2">The sequence shown here is derived from an EMBL/GenBank/DDBJ whole genome shotgun (WGS) entry which is preliminary data.</text>
</comment>
<evidence type="ECO:0000256" key="1">
    <source>
        <dbReference type="SAM" id="SignalP"/>
    </source>
</evidence>
<dbReference type="AlphaFoldDB" id="A0A2P8FHZ4"/>